<dbReference type="InterPro" id="IPR029459">
    <property type="entry name" value="EFTU-type"/>
</dbReference>
<keyword evidence="7" id="KW-0396">Initiation factor</keyword>
<keyword evidence="10" id="KW-0378">Hydrolase</keyword>
<keyword evidence="6" id="KW-0963">Cytoplasm</keyword>
<dbReference type="Bgee" id="ENSOANG00000004621">
    <property type="expression patterns" value="Expressed in fibroblast and 8 other cell types or tissues"/>
</dbReference>
<dbReference type="KEGG" id="oaa:100075714"/>
<feature type="compositionally biased region" description="Basic and acidic residues" evidence="17">
    <location>
        <begin position="341"/>
        <end position="413"/>
    </location>
</feature>
<evidence type="ECO:0000256" key="12">
    <source>
        <dbReference type="ARBA" id="ARBA00023134"/>
    </source>
</evidence>
<dbReference type="RefSeq" id="XP_028903950.1">
    <property type="nucleotide sequence ID" value="XM_029048117.2"/>
</dbReference>
<dbReference type="NCBIfam" id="NF003078">
    <property type="entry name" value="PRK04004.1"/>
    <property type="match status" value="1"/>
</dbReference>
<feature type="compositionally biased region" description="Basic and acidic residues" evidence="17">
    <location>
        <begin position="426"/>
        <end position="441"/>
    </location>
</feature>
<feature type="compositionally biased region" description="Basic and acidic residues" evidence="17">
    <location>
        <begin position="315"/>
        <end position="326"/>
    </location>
</feature>
<evidence type="ECO:0000256" key="14">
    <source>
        <dbReference type="ARBA" id="ARBA00051990"/>
    </source>
</evidence>
<comment type="function">
    <text evidence="15">Plays a role in translation initiation. Ribosome-dependent GTPase that promotes the joining of the 60S ribosomal subunit to the pre-initiation complex to form the 80S initiation complex with the initiator methionine-tRNA in the P-site base paired to the start codon. Together with eIF1A (EIF1AX), actively orients the initiator methionine-tRNA in a conformation that allows 60S ribosomal subunit joining to form the 80S initiation complex. Is released after formation of the 80S initiation complex. Its GTPase activity is not essential for ribosomal subunits joining, but GTP hydrolysis is needed for eIF1A (EIF1AX) ejection quickly followed by EIF5B release to form elongation-competent ribosomes. In contrast to its procaryotic homolog, does not promote recruitment of Met-rRNA to the small ribosomal subunit.</text>
</comment>
<dbReference type="GO" id="GO:0046872">
    <property type="term" value="F:metal ion binding"/>
    <property type="evidence" value="ECO:0007669"/>
    <property type="project" value="UniProtKB-KW"/>
</dbReference>
<dbReference type="EC" id="3.6.5.3" evidence="4"/>
<dbReference type="InterPro" id="IPR005225">
    <property type="entry name" value="Small_GTP-bd"/>
</dbReference>
<evidence type="ECO:0000256" key="8">
    <source>
        <dbReference type="ARBA" id="ARBA00022723"/>
    </source>
</evidence>
<dbReference type="SUPFAM" id="SSF52540">
    <property type="entry name" value="P-loop containing nucleoside triphosphate hydrolases"/>
    <property type="match status" value="1"/>
</dbReference>
<dbReference type="Pfam" id="PF11987">
    <property type="entry name" value="IF-2"/>
    <property type="match status" value="1"/>
</dbReference>
<comment type="subcellular location">
    <subcellularLocation>
        <location evidence="2">Cytoplasm</location>
    </subcellularLocation>
</comment>
<name>F7FVX8_ORNAN</name>
<evidence type="ECO:0000256" key="7">
    <source>
        <dbReference type="ARBA" id="ARBA00022540"/>
    </source>
</evidence>
<dbReference type="CDD" id="cd16266">
    <property type="entry name" value="IF2_aeIF5B_IV"/>
    <property type="match status" value="1"/>
</dbReference>
<comment type="cofactor">
    <cofactor evidence="1">
        <name>a monovalent cation</name>
        <dbReference type="ChEBI" id="CHEBI:60242"/>
    </cofactor>
</comment>
<evidence type="ECO:0000256" key="17">
    <source>
        <dbReference type="SAM" id="MobiDB-lite"/>
    </source>
</evidence>
<comment type="catalytic activity">
    <reaction evidence="14">
        <text>GTP + H2O = GDP + phosphate + H(+)</text>
        <dbReference type="Rhea" id="RHEA:19669"/>
        <dbReference type="ChEBI" id="CHEBI:15377"/>
        <dbReference type="ChEBI" id="CHEBI:15378"/>
        <dbReference type="ChEBI" id="CHEBI:37565"/>
        <dbReference type="ChEBI" id="CHEBI:43474"/>
        <dbReference type="ChEBI" id="CHEBI:58189"/>
        <dbReference type="EC" id="3.6.5.3"/>
    </reaction>
    <physiologicalReaction direction="left-to-right" evidence="14">
        <dbReference type="Rhea" id="RHEA:19670"/>
    </physiologicalReaction>
</comment>
<dbReference type="SUPFAM" id="SSF52156">
    <property type="entry name" value="Initiation factor IF2/eIF5b, domain 3"/>
    <property type="match status" value="1"/>
</dbReference>
<dbReference type="InterPro" id="IPR015760">
    <property type="entry name" value="TIF_IF2"/>
</dbReference>
<feature type="compositionally biased region" description="Basic residues" evidence="17">
    <location>
        <begin position="148"/>
        <end position="158"/>
    </location>
</feature>
<evidence type="ECO:0000259" key="18">
    <source>
        <dbReference type="PROSITE" id="PS51722"/>
    </source>
</evidence>
<comment type="subunit">
    <text evidence="16">Interacts through its C-terminal domain (CTD) with the CTD of eIF1A (EIF1AX) or with the CTD of EIF5 (mutually exclusive) through a common binding site. Interacts with eIF1A (EIF1AX) from the location of the start codon by the 43S complex until the formation of the 80S complex. Interacts with ANXA5 in a calcium and phospholipid-dependent manner.</text>
</comment>
<evidence type="ECO:0000256" key="11">
    <source>
        <dbReference type="ARBA" id="ARBA00022917"/>
    </source>
</evidence>
<dbReference type="CTD" id="9669"/>
<feature type="compositionally biased region" description="Basic and acidic residues" evidence="17">
    <location>
        <begin position="230"/>
        <end position="291"/>
    </location>
</feature>
<dbReference type="Gene3D" id="2.40.30.10">
    <property type="entry name" value="Translation factors"/>
    <property type="match status" value="2"/>
</dbReference>
<keyword evidence="11" id="KW-0648">Protein biosynthesis</keyword>
<dbReference type="PRINTS" id="PR00315">
    <property type="entry name" value="ELONGATNFCT"/>
</dbReference>
<feature type="compositionally biased region" description="Low complexity" evidence="17">
    <location>
        <begin position="181"/>
        <end position="195"/>
    </location>
</feature>
<keyword evidence="20" id="KW-1185">Reference proteome</keyword>
<evidence type="ECO:0000256" key="9">
    <source>
        <dbReference type="ARBA" id="ARBA00022741"/>
    </source>
</evidence>
<gene>
    <name evidence="19" type="primary">EIF5B</name>
</gene>
<evidence type="ECO:0000256" key="3">
    <source>
        <dbReference type="ARBA" id="ARBA00007733"/>
    </source>
</evidence>
<evidence type="ECO:0000256" key="6">
    <source>
        <dbReference type="ARBA" id="ARBA00022490"/>
    </source>
</evidence>
<feature type="compositionally biased region" description="Basic and acidic residues" evidence="17">
    <location>
        <begin position="504"/>
        <end position="522"/>
    </location>
</feature>
<sequence>MGKKQKNKSDDSTKDDIDLDALAAEIEGAGASKEQEPPKSKGKKRKEKKKQDFDEDDILKELEELSLEAQGGKIDNKASVKATENEEEEFSISKPDKRKKTQKGKKSSFDDDDSEEMENKDAKSKKAQAPKTEEPSGSEDDAVEKFSKKGKGKTQKSNKKVDASEEDEDNNKKGKGRIRADSSSGSGDESDFSQSRRGQKKNQKAKAAASLDSGKEEDDTSFKIKTVAQKKAEKKERERKKRDEEKAKLRKQKEKEELEAGKKEENKKKDSQKRSEEEGSKSKMTLEEKAEGPAALEADDNEGDKKKKDKKKKKGEKEEKEKEKKKGPSKATVKAMQEALAKLKEEEERQKREEEERLKRLEELEAKRKEEERLEQEKRERKKQKEKERKERLKKEGKLLTKSQKEARARAEATLKLLQAQGVEVPSKDSMPKKRPIYEDKKKKKPQQQQENKEVSEQIEMSAPVEVIVEPAVTDQEETTPPVEPGEEEEEETGLDDWEAMASDEEREKERKTIHIEVKESPVEEDEGEDEEDEEEEDSDEDDDEGESGGSEDEDEKDAGKPTIETKPSKEASSESESDSDDDRTKEERAYDKAKRRIEKRRIENSKNVNTEKLRAPVICVLGHVDTGKTKILDKLRHTHVQDGEAGGITQQIGATNVPLEAINEQTKMVKTFDRENIKIPGMLIIDTPGHESFSNLRNRGSSLCDIAILVVDIMHGLEPQTIESINLLKSKKCPFIVALNKIDRLYDWKKSPDSDVAATLKKQKKNTKDEFEERAKAIIVEFAQQGLNAALFYENKDPRTFVSLVPTSAHTGDGMGSLIVLLVELTQTMLSKRLAHCEELRAQVMEVKALPGMGTTIDVILINGRLKEGDTIIVPGVEGPIVTQIRGLLLPPPMKELRVKNQYEKHKEVEAAQGVKILGKDLEKTLAGLPLLVAHREDEVPVLKDELIHELKQTLNAIKLEEKGVYVQASTLGSLEALLEFLKTSEVPYAGINIGPVHKKDVMKASVMLEHDPQYAVILAFDVRIERDAQEMADSLGVRIFSAEIIYHLFDAFTKYRQDYKKQKQEEFKHIAVFPCKMKILPQFIFNSRDPIVMGVIVEAGQVKQGTPMCVPTKNFVEIGIVTSIEINHKQVDVAKKGQEVCVKIEPIPGESPKMYGRHFEATDVLVSKISRQSIDALKDWFRDEMQKTDWQLIVELKKVFEII</sequence>
<dbReference type="FunFam" id="2.40.30.10:FF:000013">
    <property type="entry name" value="eukaryotic translation initiation factor 5B"/>
    <property type="match status" value="1"/>
</dbReference>
<evidence type="ECO:0000256" key="1">
    <source>
        <dbReference type="ARBA" id="ARBA00001944"/>
    </source>
</evidence>
<evidence type="ECO:0000256" key="10">
    <source>
        <dbReference type="ARBA" id="ARBA00022801"/>
    </source>
</evidence>
<dbReference type="FunFam" id="3.40.50.300:FF:000112">
    <property type="entry name" value="Eukaryotic translation initiation factor 5B"/>
    <property type="match status" value="1"/>
</dbReference>
<dbReference type="Ensembl" id="ENSOANT00000007327.2">
    <property type="protein sequence ID" value="ENSOANP00000007325.2"/>
    <property type="gene ID" value="ENSOANG00000004621.3"/>
</dbReference>
<dbReference type="InterPro" id="IPR027417">
    <property type="entry name" value="P-loop_NTPase"/>
</dbReference>
<feature type="region of interest" description="Disordered" evidence="17">
    <location>
        <begin position="1"/>
        <end position="593"/>
    </location>
</feature>
<dbReference type="STRING" id="9258.ENSOANP00000007325"/>
<feature type="compositionally biased region" description="Basic and acidic residues" evidence="17">
    <location>
        <begin position="583"/>
        <end position="593"/>
    </location>
</feature>
<dbReference type="GO" id="GO:0005737">
    <property type="term" value="C:cytoplasm"/>
    <property type="evidence" value="ECO:0007669"/>
    <property type="project" value="UniProtKB-SubCell"/>
</dbReference>
<dbReference type="FunFam" id="2.40.30.10:FF:000026">
    <property type="entry name" value="Eukaryotic translation initiation factor 5B"/>
    <property type="match status" value="1"/>
</dbReference>
<dbReference type="CDD" id="cd01887">
    <property type="entry name" value="IF2_eIF5B"/>
    <property type="match status" value="1"/>
</dbReference>
<feature type="compositionally biased region" description="Acidic residues" evidence="17">
    <location>
        <begin position="485"/>
        <end position="503"/>
    </location>
</feature>
<dbReference type="OrthoDB" id="4928at2759"/>
<protein>
    <recommendedName>
        <fullName evidence="5">Eukaryotic translation initiation factor 5B</fullName>
        <ecNumber evidence="4">3.6.5.3</ecNumber>
    </recommendedName>
    <alternativeName>
        <fullName evidence="13">Translation initiation factor IF-2</fullName>
    </alternativeName>
</protein>
<evidence type="ECO:0000256" key="13">
    <source>
        <dbReference type="ARBA" id="ARBA00032478"/>
    </source>
</evidence>
<dbReference type="GO" id="GO:0003743">
    <property type="term" value="F:translation initiation factor activity"/>
    <property type="evidence" value="ECO:0007669"/>
    <property type="project" value="UniProtKB-KW"/>
</dbReference>
<dbReference type="NCBIfam" id="TIGR00231">
    <property type="entry name" value="small_GTP"/>
    <property type="match status" value="1"/>
</dbReference>
<keyword evidence="12" id="KW-0342">GTP-binding</keyword>
<dbReference type="FunFam" id="3.40.50.10050:FF:000002">
    <property type="entry name" value="Eukaryotic translation initiation factor 5B"/>
    <property type="match status" value="1"/>
</dbReference>
<dbReference type="Pfam" id="PF00009">
    <property type="entry name" value="GTP_EFTU"/>
    <property type="match status" value="1"/>
</dbReference>
<organism evidence="19 20">
    <name type="scientific">Ornithorhynchus anatinus</name>
    <name type="common">Duckbill platypus</name>
    <dbReference type="NCBI Taxonomy" id="9258"/>
    <lineage>
        <taxon>Eukaryota</taxon>
        <taxon>Metazoa</taxon>
        <taxon>Chordata</taxon>
        <taxon>Craniata</taxon>
        <taxon>Vertebrata</taxon>
        <taxon>Euteleostomi</taxon>
        <taxon>Mammalia</taxon>
        <taxon>Monotremata</taxon>
        <taxon>Ornithorhynchidae</taxon>
        <taxon>Ornithorhynchus</taxon>
    </lineage>
</organism>
<dbReference type="GO" id="GO:0005525">
    <property type="term" value="F:GTP binding"/>
    <property type="evidence" value="ECO:0007669"/>
    <property type="project" value="UniProtKB-KW"/>
</dbReference>
<dbReference type="PANTHER" id="PTHR43381">
    <property type="entry name" value="TRANSLATION INITIATION FACTOR IF-2-RELATED"/>
    <property type="match status" value="1"/>
</dbReference>
<dbReference type="CDD" id="cd03703">
    <property type="entry name" value="aeIF5B_II"/>
    <property type="match status" value="1"/>
</dbReference>
<feature type="compositionally biased region" description="Acidic residues" evidence="17">
    <location>
        <begin position="523"/>
        <end position="557"/>
    </location>
</feature>
<keyword evidence="8" id="KW-0479">Metal-binding</keyword>
<dbReference type="AlphaFoldDB" id="F7FVX8"/>
<dbReference type="Gene3D" id="3.40.50.10050">
    <property type="entry name" value="Translation initiation factor IF- 2, domain 3"/>
    <property type="match status" value="1"/>
</dbReference>
<evidence type="ECO:0000313" key="19">
    <source>
        <dbReference type="Ensembl" id="ENSOANP00000007325.2"/>
    </source>
</evidence>
<evidence type="ECO:0000256" key="5">
    <source>
        <dbReference type="ARBA" id="ARBA00013824"/>
    </source>
</evidence>
<dbReference type="Pfam" id="PF14578">
    <property type="entry name" value="GTP_EFTU_D4"/>
    <property type="match status" value="1"/>
</dbReference>
<feature type="domain" description="Tr-type G" evidence="18">
    <location>
        <begin position="614"/>
        <end position="831"/>
    </location>
</feature>
<comment type="similarity">
    <text evidence="3">Belongs to the TRAFAC class translation factor GTPase superfamily. Classic translation factor GTPase family. IF-2 subfamily.</text>
</comment>
<dbReference type="PANTHER" id="PTHR43381:SF4">
    <property type="entry name" value="EUKARYOTIC TRANSLATION INITIATION FACTOR 5B"/>
    <property type="match status" value="1"/>
</dbReference>
<feature type="compositionally biased region" description="Basic residues" evidence="17">
    <location>
        <begin position="96"/>
        <end position="106"/>
    </location>
</feature>
<dbReference type="InterPro" id="IPR000795">
    <property type="entry name" value="T_Tr_GTP-bd_dom"/>
</dbReference>
<reference evidence="19" key="3">
    <citation type="submission" date="2025-09" db="UniProtKB">
        <authorList>
            <consortium name="Ensembl"/>
        </authorList>
    </citation>
    <scope>IDENTIFICATION</scope>
    <source>
        <strain evidence="19">Glennie</strain>
    </source>
</reference>
<dbReference type="GO" id="GO:0003924">
    <property type="term" value="F:GTPase activity"/>
    <property type="evidence" value="ECO:0007669"/>
    <property type="project" value="InterPro"/>
</dbReference>
<dbReference type="eggNOG" id="KOG1144">
    <property type="taxonomic scope" value="Eukaryota"/>
</dbReference>
<dbReference type="InterPro" id="IPR023115">
    <property type="entry name" value="TIF_IF2_dom3"/>
</dbReference>
<reference evidence="19 20" key="1">
    <citation type="journal article" date="2008" name="Nature">
        <title>Genome analysis of the platypus reveals unique signatures of evolution.</title>
        <authorList>
            <person name="Warren W.C."/>
            <person name="Hillier L.W."/>
            <person name="Marshall Graves J.A."/>
            <person name="Birney E."/>
            <person name="Ponting C.P."/>
            <person name="Grutzner F."/>
            <person name="Belov K."/>
            <person name="Miller W."/>
            <person name="Clarke L."/>
            <person name="Chinwalla A.T."/>
            <person name="Yang S.P."/>
            <person name="Heger A."/>
            <person name="Locke D.P."/>
            <person name="Miethke P."/>
            <person name="Waters P.D."/>
            <person name="Veyrunes F."/>
            <person name="Fulton L."/>
            <person name="Fulton B."/>
            <person name="Graves T."/>
            <person name="Wallis J."/>
            <person name="Puente X.S."/>
            <person name="Lopez-Otin C."/>
            <person name="Ordonez G.R."/>
            <person name="Eichler E.E."/>
            <person name="Chen L."/>
            <person name="Cheng Z."/>
            <person name="Deakin J.E."/>
            <person name="Alsop A."/>
            <person name="Thompson K."/>
            <person name="Kirby P."/>
            <person name="Papenfuss A.T."/>
            <person name="Wakefield M.J."/>
            <person name="Olender T."/>
            <person name="Lancet D."/>
            <person name="Huttley G.A."/>
            <person name="Smit A.F."/>
            <person name="Pask A."/>
            <person name="Temple-Smith P."/>
            <person name="Batzer M.A."/>
            <person name="Walker J.A."/>
            <person name="Konkel M.K."/>
            <person name="Harris R.S."/>
            <person name="Whittington C.M."/>
            <person name="Wong E.S."/>
            <person name="Gemmell N.J."/>
            <person name="Buschiazzo E."/>
            <person name="Vargas Jentzsch I.M."/>
            <person name="Merkel A."/>
            <person name="Schmitz J."/>
            <person name="Zemann A."/>
            <person name="Churakov G."/>
            <person name="Kriegs J.O."/>
            <person name="Brosius J."/>
            <person name="Murchison E.P."/>
            <person name="Sachidanandam R."/>
            <person name="Smith C."/>
            <person name="Hannon G.J."/>
            <person name="Tsend-Ayush E."/>
            <person name="McMillan D."/>
            <person name="Attenborough R."/>
            <person name="Rens W."/>
            <person name="Ferguson-Smith M."/>
            <person name="Lefevre C.M."/>
            <person name="Sharp J.A."/>
            <person name="Nicholas K.R."/>
            <person name="Ray D.A."/>
            <person name="Kube M."/>
            <person name="Reinhardt R."/>
            <person name="Pringle T.H."/>
            <person name="Taylor J."/>
            <person name="Jones R.C."/>
            <person name="Nixon B."/>
            <person name="Dacheux J.L."/>
            <person name="Niwa H."/>
            <person name="Sekita Y."/>
            <person name="Huang X."/>
            <person name="Stark A."/>
            <person name="Kheradpour P."/>
            <person name="Kellis M."/>
            <person name="Flicek P."/>
            <person name="Chen Y."/>
            <person name="Webber C."/>
            <person name="Hardison R."/>
            <person name="Nelson J."/>
            <person name="Hallsworth-Pepin K."/>
            <person name="Delehaunty K."/>
            <person name="Markovic C."/>
            <person name="Minx P."/>
            <person name="Feng Y."/>
            <person name="Kremitzki C."/>
            <person name="Mitreva M."/>
            <person name="Glasscock J."/>
            <person name="Wylie T."/>
            <person name="Wohldmann P."/>
            <person name="Thiru P."/>
            <person name="Nhan M.N."/>
            <person name="Pohl C.S."/>
            <person name="Smith S.M."/>
            <person name="Hou S."/>
            <person name="Nefedov M."/>
            <person name="de Jong P.J."/>
            <person name="Renfree M.B."/>
            <person name="Mardis E.R."/>
            <person name="Wilson R.K."/>
        </authorList>
    </citation>
    <scope>NUCLEOTIDE SEQUENCE [LARGE SCALE GENOMIC DNA]</scope>
    <source>
        <strain evidence="19 20">Glennie</strain>
    </source>
</reference>
<dbReference type="GeneID" id="100075714"/>
<dbReference type="InterPro" id="IPR009000">
    <property type="entry name" value="Transl_B-barrel_sf"/>
</dbReference>
<proteinExistence type="inferred from homology"/>
<accession>F7FVX8</accession>
<dbReference type="Gene3D" id="3.40.50.300">
    <property type="entry name" value="P-loop containing nucleotide triphosphate hydrolases"/>
    <property type="match status" value="1"/>
</dbReference>
<dbReference type="PROSITE" id="PS51722">
    <property type="entry name" value="G_TR_2"/>
    <property type="match status" value="1"/>
</dbReference>
<dbReference type="InterPro" id="IPR036925">
    <property type="entry name" value="TIF_IF2_dom3_sf"/>
</dbReference>
<feature type="compositionally biased region" description="Basic and acidic residues" evidence="17">
    <location>
        <begin position="7"/>
        <end position="16"/>
    </location>
</feature>
<dbReference type="HOGENOM" id="CLU_002656_0_1_1"/>
<evidence type="ECO:0000256" key="4">
    <source>
        <dbReference type="ARBA" id="ARBA00011986"/>
    </source>
</evidence>
<evidence type="ECO:0000256" key="16">
    <source>
        <dbReference type="ARBA" id="ARBA00061781"/>
    </source>
</evidence>
<reference evidence="19" key="2">
    <citation type="submission" date="2025-08" db="UniProtKB">
        <authorList>
            <consortium name="Ensembl"/>
        </authorList>
    </citation>
    <scope>IDENTIFICATION</scope>
    <source>
        <strain evidence="19">Glennie</strain>
    </source>
</reference>
<evidence type="ECO:0000256" key="2">
    <source>
        <dbReference type="ARBA" id="ARBA00004496"/>
    </source>
</evidence>
<keyword evidence="9" id="KW-0547">Nucleotide-binding</keyword>
<evidence type="ECO:0000256" key="15">
    <source>
        <dbReference type="ARBA" id="ARBA00053410"/>
    </source>
</evidence>
<dbReference type="GeneTree" id="ENSGT00940000162583"/>
<dbReference type="SUPFAM" id="SSF50447">
    <property type="entry name" value="Translation proteins"/>
    <property type="match status" value="1"/>
</dbReference>
<evidence type="ECO:0000313" key="20">
    <source>
        <dbReference type="Proteomes" id="UP000002279"/>
    </source>
</evidence>
<dbReference type="Proteomes" id="UP000002279">
    <property type="component" value="Chromosome 20"/>
</dbReference>